<dbReference type="STRING" id="1793963.AXI58_10475"/>
<dbReference type="InterPro" id="IPR010611">
    <property type="entry name" value="3D_dom"/>
</dbReference>
<dbReference type="SUPFAM" id="SSF50685">
    <property type="entry name" value="Barwin-like endoglucanases"/>
    <property type="match status" value="1"/>
</dbReference>
<protein>
    <recommendedName>
        <fullName evidence="2">3D domain-containing protein</fullName>
    </recommendedName>
</protein>
<evidence type="ECO:0000259" key="2">
    <source>
        <dbReference type="Pfam" id="PF06725"/>
    </source>
</evidence>
<dbReference type="GO" id="GO:0004553">
    <property type="term" value="F:hydrolase activity, hydrolyzing O-glycosyl compounds"/>
    <property type="evidence" value="ECO:0007669"/>
    <property type="project" value="InterPro"/>
</dbReference>
<evidence type="ECO:0000313" key="4">
    <source>
        <dbReference type="Proteomes" id="UP000075430"/>
    </source>
</evidence>
<dbReference type="Proteomes" id="UP000075430">
    <property type="component" value="Unassembled WGS sequence"/>
</dbReference>
<dbReference type="CDD" id="cd14667">
    <property type="entry name" value="3D_containing_proteins"/>
    <property type="match status" value="1"/>
</dbReference>
<dbReference type="PANTHER" id="PTHR39160">
    <property type="entry name" value="CELL WALL-BINDING PROTEIN YOCH"/>
    <property type="match status" value="1"/>
</dbReference>
<gene>
    <name evidence="3" type="ORF">AXI58_10475</name>
</gene>
<proteinExistence type="predicted"/>
<comment type="caution">
    <text evidence="3">The sequence shown here is derived from an EMBL/GenBank/DDBJ whole genome shotgun (WGS) entry which is preliminary data.</text>
</comment>
<dbReference type="OrthoDB" id="9798935at2"/>
<accession>A0A150FB14</accession>
<dbReference type="GO" id="GO:0009254">
    <property type="term" value="P:peptidoglycan turnover"/>
    <property type="evidence" value="ECO:0007669"/>
    <property type="project" value="InterPro"/>
</dbReference>
<organism evidence="3 4">
    <name type="scientific">Bacillus nakamurai</name>
    <dbReference type="NCBI Taxonomy" id="1793963"/>
    <lineage>
        <taxon>Bacteria</taxon>
        <taxon>Bacillati</taxon>
        <taxon>Bacillota</taxon>
        <taxon>Bacilli</taxon>
        <taxon>Bacillales</taxon>
        <taxon>Bacillaceae</taxon>
        <taxon>Bacillus</taxon>
    </lineage>
</organism>
<feature type="domain" description="3D" evidence="2">
    <location>
        <begin position="182"/>
        <end position="244"/>
    </location>
</feature>
<name>A0A150FB14_9BACI</name>
<dbReference type="InterPro" id="IPR036908">
    <property type="entry name" value="RlpA-like_sf"/>
</dbReference>
<dbReference type="Gene3D" id="2.40.40.10">
    <property type="entry name" value="RlpA-like domain"/>
    <property type="match status" value="1"/>
</dbReference>
<dbReference type="PANTHER" id="PTHR39160:SF6">
    <property type="entry name" value="CELL WALL-BINDING PROTEIN YOCH"/>
    <property type="match status" value="1"/>
</dbReference>
<dbReference type="AlphaFoldDB" id="A0A150FB14"/>
<dbReference type="EMBL" id="LSBA01000005">
    <property type="protein sequence ID" value="KXZ22406.1"/>
    <property type="molecule type" value="Genomic_DNA"/>
</dbReference>
<keyword evidence="4" id="KW-1185">Reference proteome</keyword>
<dbReference type="RefSeq" id="WP_061520749.1">
    <property type="nucleotide sequence ID" value="NZ_JARLZY010000019.1"/>
</dbReference>
<dbReference type="Pfam" id="PF06725">
    <property type="entry name" value="3D"/>
    <property type="match status" value="1"/>
</dbReference>
<sequence>MKIFKKLIDKYKKYVYYNITNITLVASITLLLAGAVLSIKNFNREDEESVKAPVKWSFYKNQKEAIVEKFTHGQERKFELPRLKSNLEKREESQKKFIYEKIEYPKVQKSKKPQRLIYSNTKNKHYKKGRRSTVQKEKAQGYSKSLNVVATAYTAFCSTGCIGKTKTGYDVTSTSSYRGKRIIAVDPNIIPLYSLVEVRYKGGSFQAYAIDTGGDIKSNRIDILMNTKSEAKLFGRQQVNIRILENN</sequence>
<dbReference type="GO" id="GO:0019867">
    <property type="term" value="C:outer membrane"/>
    <property type="evidence" value="ECO:0007669"/>
    <property type="project" value="InterPro"/>
</dbReference>
<evidence type="ECO:0000313" key="3">
    <source>
        <dbReference type="EMBL" id="KXZ22406.1"/>
    </source>
</evidence>
<dbReference type="InterPro" id="IPR051933">
    <property type="entry name" value="Resuscitation_pf_RpfB"/>
</dbReference>
<reference evidence="4" key="1">
    <citation type="submission" date="2016-02" db="EMBL/GenBank/DDBJ databases">
        <authorList>
            <person name="Dunlap C."/>
        </authorList>
    </citation>
    <scope>NUCLEOTIDE SEQUENCE [LARGE SCALE GENOMIC DNA]</scope>
    <source>
        <strain evidence="4">NRRL B-41092</strain>
    </source>
</reference>
<dbReference type="InterPro" id="IPR059180">
    <property type="entry name" value="3D_YorM"/>
</dbReference>
<evidence type="ECO:0000256" key="1">
    <source>
        <dbReference type="ARBA" id="ARBA00022729"/>
    </source>
</evidence>
<keyword evidence="1" id="KW-0732">Signal</keyword>